<evidence type="ECO:0000256" key="3">
    <source>
        <dbReference type="ARBA" id="ARBA00022475"/>
    </source>
</evidence>
<dbReference type="Proteomes" id="UP000294743">
    <property type="component" value="Unassembled WGS sequence"/>
</dbReference>
<feature type="transmembrane region" description="Helical" evidence="7">
    <location>
        <begin position="12"/>
        <end position="36"/>
    </location>
</feature>
<protein>
    <submittedName>
        <fullName evidence="9">DHA3 family macrolide efflux protein-like MFS transporter</fullName>
    </submittedName>
</protein>
<accession>A0A4R7ZCM1</accession>
<feature type="transmembrane region" description="Helical" evidence="7">
    <location>
        <begin position="310"/>
        <end position="334"/>
    </location>
</feature>
<feature type="transmembrane region" description="Helical" evidence="7">
    <location>
        <begin position="374"/>
        <end position="395"/>
    </location>
</feature>
<organism evidence="9 10">
    <name type="scientific">Breznakia blatticola</name>
    <dbReference type="NCBI Taxonomy" id="1754012"/>
    <lineage>
        <taxon>Bacteria</taxon>
        <taxon>Bacillati</taxon>
        <taxon>Bacillota</taxon>
        <taxon>Erysipelotrichia</taxon>
        <taxon>Erysipelotrichales</taxon>
        <taxon>Erysipelotrichaceae</taxon>
        <taxon>Breznakia</taxon>
    </lineage>
</organism>
<evidence type="ECO:0000313" key="10">
    <source>
        <dbReference type="Proteomes" id="UP000294743"/>
    </source>
</evidence>
<feature type="transmembrane region" description="Helical" evidence="7">
    <location>
        <begin position="42"/>
        <end position="63"/>
    </location>
</feature>
<evidence type="ECO:0000256" key="7">
    <source>
        <dbReference type="SAM" id="Phobius"/>
    </source>
</evidence>
<feature type="transmembrane region" description="Helical" evidence="7">
    <location>
        <begin position="346"/>
        <end position="368"/>
    </location>
</feature>
<feature type="transmembrane region" description="Helical" evidence="7">
    <location>
        <begin position="220"/>
        <end position="241"/>
    </location>
</feature>
<dbReference type="InterPro" id="IPR011701">
    <property type="entry name" value="MFS"/>
</dbReference>
<dbReference type="RefSeq" id="WP_166667603.1">
    <property type="nucleotide sequence ID" value="NZ_SODD01000038.1"/>
</dbReference>
<evidence type="ECO:0000256" key="2">
    <source>
        <dbReference type="ARBA" id="ARBA00022448"/>
    </source>
</evidence>
<keyword evidence="10" id="KW-1185">Reference proteome</keyword>
<dbReference type="AlphaFoldDB" id="A0A4R7ZCM1"/>
<keyword evidence="6 7" id="KW-0472">Membrane</keyword>
<keyword evidence="3" id="KW-1003">Cell membrane</keyword>
<evidence type="ECO:0000256" key="6">
    <source>
        <dbReference type="ARBA" id="ARBA00023136"/>
    </source>
</evidence>
<dbReference type="EMBL" id="SODD01000038">
    <property type="protein sequence ID" value="TDW14596.1"/>
    <property type="molecule type" value="Genomic_DNA"/>
</dbReference>
<dbReference type="GO" id="GO:0022857">
    <property type="term" value="F:transmembrane transporter activity"/>
    <property type="evidence" value="ECO:0007669"/>
    <property type="project" value="InterPro"/>
</dbReference>
<comment type="caution">
    <text evidence="9">The sequence shown here is derived from an EMBL/GenBank/DDBJ whole genome shotgun (WGS) entry which is preliminary data.</text>
</comment>
<feature type="transmembrane region" description="Helical" evidence="7">
    <location>
        <begin position="253"/>
        <end position="278"/>
    </location>
</feature>
<proteinExistence type="predicted"/>
<dbReference type="CDD" id="cd06173">
    <property type="entry name" value="MFS_MefA_like"/>
    <property type="match status" value="1"/>
</dbReference>
<dbReference type="InterPro" id="IPR020846">
    <property type="entry name" value="MFS_dom"/>
</dbReference>
<dbReference type="PANTHER" id="PTHR23513:SF11">
    <property type="entry name" value="STAPHYLOFERRIN A TRANSPORTER"/>
    <property type="match status" value="1"/>
</dbReference>
<evidence type="ECO:0000256" key="1">
    <source>
        <dbReference type="ARBA" id="ARBA00004651"/>
    </source>
</evidence>
<dbReference type="PANTHER" id="PTHR23513">
    <property type="entry name" value="INTEGRAL MEMBRANE EFFLUX PROTEIN-RELATED"/>
    <property type="match status" value="1"/>
</dbReference>
<dbReference type="Gene3D" id="1.20.1250.20">
    <property type="entry name" value="MFS general substrate transporter like domains"/>
    <property type="match status" value="1"/>
</dbReference>
<comment type="subcellular location">
    <subcellularLocation>
        <location evidence="1">Cell membrane</location>
        <topology evidence="1">Multi-pass membrane protein</topology>
    </subcellularLocation>
</comment>
<evidence type="ECO:0000259" key="8">
    <source>
        <dbReference type="PROSITE" id="PS50850"/>
    </source>
</evidence>
<feature type="domain" description="Major facilitator superfamily (MFS) profile" evidence="8">
    <location>
        <begin position="10"/>
        <end position="400"/>
    </location>
</feature>
<feature type="transmembrane region" description="Helical" evidence="7">
    <location>
        <begin position="149"/>
        <end position="169"/>
    </location>
</feature>
<evidence type="ECO:0000256" key="5">
    <source>
        <dbReference type="ARBA" id="ARBA00022989"/>
    </source>
</evidence>
<sequence>MNEVKQWKKNFFTLWSGQAISLLTSAIVQYAFIWYITDTTGSATALSIATMIAYLPMAFLGPFAGSFVDRNNRKIIMMVADGMIAITTLFAIVIAFGGSLPTWMIYMVIFVRSLGQTFHQPCINAVTPLMVPSDYLAKANGYTNALQSISFILSPAISAALYAIAPFWLILSLDVVGAIIGIGSVALTHIPRLLDEEEKPLMIFQDTKEGLQTLMSNKGLFYLVILVSVCQIFMIPIGTFFPLMSTEYFGKTIGHAGLVETLFAVGMLVGGLVLGLWGGTKNKMITIYGSVALFSIVTILQGILPTNAFTVFAILSIVFGFCGPFFNATFMALMQDKIQPEYLGRVTSVSMSLMTLASPIGLALAAMYTNGFGVPSWFVLTGVVSLVVVGFGISVKSVRNLDKQV</sequence>
<dbReference type="Pfam" id="PF07690">
    <property type="entry name" value="MFS_1"/>
    <property type="match status" value="1"/>
</dbReference>
<dbReference type="InterPro" id="IPR036259">
    <property type="entry name" value="MFS_trans_sf"/>
</dbReference>
<gene>
    <name evidence="9" type="ORF">EDD63_13824</name>
</gene>
<dbReference type="SUPFAM" id="SSF103473">
    <property type="entry name" value="MFS general substrate transporter"/>
    <property type="match status" value="1"/>
</dbReference>
<name>A0A4R7ZCM1_9FIRM</name>
<keyword evidence="2" id="KW-0813">Transport</keyword>
<keyword evidence="5 7" id="KW-1133">Transmembrane helix</keyword>
<feature type="transmembrane region" description="Helical" evidence="7">
    <location>
        <begin position="285"/>
        <end position="304"/>
    </location>
</feature>
<dbReference type="PROSITE" id="PS50850">
    <property type="entry name" value="MFS"/>
    <property type="match status" value="1"/>
</dbReference>
<dbReference type="GO" id="GO:0005886">
    <property type="term" value="C:plasma membrane"/>
    <property type="evidence" value="ECO:0007669"/>
    <property type="project" value="UniProtKB-SubCell"/>
</dbReference>
<evidence type="ECO:0000256" key="4">
    <source>
        <dbReference type="ARBA" id="ARBA00022692"/>
    </source>
</evidence>
<keyword evidence="4 7" id="KW-0812">Transmembrane</keyword>
<evidence type="ECO:0000313" key="9">
    <source>
        <dbReference type="EMBL" id="TDW14596.1"/>
    </source>
</evidence>
<reference evidence="9 10" key="1">
    <citation type="submission" date="2019-03" db="EMBL/GenBank/DDBJ databases">
        <title>Genomic Encyclopedia of Type Strains, Phase IV (KMG-IV): sequencing the most valuable type-strain genomes for metagenomic binning, comparative biology and taxonomic classification.</title>
        <authorList>
            <person name="Goeker M."/>
        </authorList>
    </citation>
    <scope>NUCLEOTIDE SEQUENCE [LARGE SCALE GENOMIC DNA]</scope>
    <source>
        <strain evidence="9 10">DSM 28867</strain>
    </source>
</reference>